<evidence type="ECO:0000256" key="4">
    <source>
        <dbReference type="ARBA" id="ARBA00023163"/>
    </source>
</evidence>
<dbReference type="GO" id="GO:0016987">
    <property type="term" value="F:sigma factor activity"/>
    <property type="evidence" value="ECO:0007669"/>
    <property type="project" value="UniProtKB-KW"/>
</dbReference>
<dbReference type="InterPro" id="IPR013325">
    <property type="entry name" value="RNA_pol_sigma_r2"/>
</dbReference>
<gene>
    <name evidence="7" type="ORF">IQ260_24745</name>
</gene>
<accession>A0A928ZYP4</accession>
<dbReference type="InterPro" id="IPR014284">
    <property type="entry name" value="RNA_pol_sigma-70_dom"/>
</dbReference>
<dbReference type="InterPro" id="IPR013249">
    <property type="entry name" value="RNA_pol_sigma70_r4_t2"/>
</dbReference>
<comment type="similarity">
    <text evidence="1">Belongs to the sigma-70 factor family. ECF subfamily.</text>
</comment>
<feature type="domain" description="RNA polymerase sigma-70 region 2" evidence="5">
    <location>
        <begin position="17"/>
        <end position="77"/>
    </location>
</feature>
<protein>
    <submittedName>
        <fullName evidence="7">RNA polymerase sigma factor</fullName>
    </submittedName>
</protein>
<dbReference type="SUPFAM" id="SSF88659">
    <property type="entry name" value="Sigma3 and sigma4 domains of RNA polymerase sigma factors"/>
    <property type="match status" value="1"/>
</dbReference>
<dbReference type="NCBIfam" id="TIGR02937">
    <property type="entry name" value="sigma70-ECF"/>
    <property type="match status" value="1"/>
</dbReference>
<evidence type="ECO:0000256" key="3">
    <source>
        <dbReference type="ARBA" id="ARBA00023082"/>
    </source>
</evidence>
<dbReference type="Pfam" id="PF08281">
    <property type="entry name" value="Sigma70_r4_2"/>
    <property type="match status" value="1"/>
</dbReference>
<dbReference type="InterPro" id="IPR013324">
    <property type="entry name" value="RNA_pol_sigma_r3/r4-like"/>
</dbReference>
<evidence type="ECO:0000313" key="7">
    <source>
        <dbReference type="EMBL" id="MBE9069856.1"/>
    </source>
</evidence>
<dbReference type="Proteomes" id="UP000615026">
    <property type="component" value="Unassembled WGS sequence"/>
</dbReference>
<organism evidence="7 8">
    <name type="scientific">Leptolyngbya cf. ectocarpi LEGE 11479</name>
    <dbReference type="NCBI Taxonomy" id="1828722"/>
    <lineage>
        <taxon>Bacteria</taxon>
        <taxon>Bacillati</taxon>
        <taxon>Cyanobacteriota</taxon>
        <taxon>Cyanophyceae</taxon>
        <taxon>Leptolyngbyales</taxon>
        <taxon>Leptolyngbyaceae</taxon>
        <taxon>Leptolyngbya group</taxon>
        <taxon>Leptolyngbya</taxon>
    </lineage>
</organism>
<dbReference type="Gene3D" id="1.10.10.10">
    <property type="entry name" value="Winged helix-like DNA-binding domain superfamily/Winged helix DNA-binding domain"/>
    <property type="match status" value="1"/>
</dbReference>
<dbReference type="Pfam" id="PF04542">
    <property type="entry name" value="Sigma70_r2"/>
    <property type="match status" value="1"/>
</dbReference>
<dbReference type="PANTHER" id="PTHR43133:SF63">
    <property type="entry name" value="RNA POLYMERASE SIGMA FACTOR FECI-RELATED"/>
    <property type="match status" value="1"/>
</dbReference>
<dbReference type="InterPro" id="IPR007627">
    <property type="entry name" value="RNA_pol_sigma70_r2"/>
</dbReference>
<evidence type="ECO:0000256" key="2">
    <source>
        <dbReference type="ARBA" id="ARBA00023015"/>
    </source>
</evidence>
<evidence type="ECO:0000256" key="1">
    <source>
        <dbReference type="ARBA" id="ARBA00010641"/>
    </source>
</evidence>
<keyword evidence="8" id="KW-1185">Reference proteome</keyword>
<dbReference type="RefSeq" id="WP_193995743.1">
    <property type="nucleotide sequence ID" value="NZ_JADEXP010000332.1"/>
</dbReference>
<dbReference type="GO" id="GO:0003677">
    <property type="term" value="F:DNA binding"/>
    <property type="evidence" value="ECO:0007669"/>
    <property type="project" value="InterPro"/>
</dbReference>
<dbReference type="SUPFAM" id="SSF88946">
    <property type="entry name" value="Sigma2 domain of RNA polymerase sigma factors"/>
    <property type="match status" value="1"/>
</dbReference>
<dbReference type="PANTHER" id="PTHR43133">
    <property type="entry name" value="RNA POLYMERASE ECF-TYPE SIGMA FACTO"/>
    <property type="match status" value="1"/>
</dbReference>
<evidence type="ECO:0000259" key="5">
    <source>
        <dbReference type="Pfam" id="PF04542"/>
    </source>
</evidence>
<dbReference type="Gene3D" id="1.10.1740.10">
    <property type="match status" value="1"/>
</dbReference>
<keyword evidence="4" id="KW-0804">Transcription</keyword>
<evidence type="ECO:0000313" key="8">
    <source>
        <dbReference type="Proteomes" id="UP000615026"/>
    </source>
</evidence>
<dbReference type="InterPro" id="IPR036388">
    <property type="entry name" value="WH-like_DNA-bd_sf"/>
</dbReference>
<dbReference type="AlphaFoldDB" id="A0A928ZYP4"/>
<dbReference type="InterPro" id="IPR039425">
    <property type="entry name" value="RNA_pol_sigma-70-like"/>
</dbReference>
<dbReference type="EMBL" id="JADEXP010000332">
    <property type="protein sequence ID" value="MBE9069856.1"/>
    <property type="molecule type" value="Genomic_DNA"/>
</dbReference>
<evidence type="ECO:0000259" key="6">
    <source>
        <dbReference type="Pfam" id="PF08281"/>
    </source>
</evidence>
<keyword evidence="2" id="KW-0805">Transcription regulation</keyword>
<name>A0A928ZYP4_LEPEC</name>
<feature type="domain" description="RNA polymerase sigma factor 70 region 4 type 2" evidence="6">
    <location>
        <begin position="112"/>
        <end position="160"/>
    </location>
</feature>
<reference evidence="7" key="1">
    <citation type="submission" date="2020-10" db="EMBL/GenBank/DDBJ databases">
        <authorList>
            <person name="Castelo-Branco R."/>
            <person name="Eusebio N."/>
            <person name="Adriana R."/>
            <person name="Vieira A."/>
            <person name="Brugerolle De Fraissinette N."/>
            <person name="Rezende De Castro R."/>
            <person name="Schneider M.P."/>
            <person name="Vasconcelos V."/>
            <person name="Leao P.N."/>
        </authorList>
    </citation>
    <scope>NUCLEOTIDE SEQUENCE</scope>
    <source>
        <strain evidence="7">LEGE 11479</strain>
    </source>
</reference>
<dbReference type="GO" id="GO:0006352">
    <property type="term" value="P:DNA-templated transcription initiation"/>
    <property type="evidence" value="ECO:0007669"/>
    <property type="project" value="InterPro"/>
</dbReference>
<proteinExistence type="inferred from homology"/>
<sequence>MVRKNNNITGLEQAFLECQKSLERYVRRIIGNRDGAEDIVQEAFVNAHAAAEHTKIDHPTSYLFTTAKRLVIRDRTRLSTILTDYIEDYSGPALSSSDGDGFEKLAAREELRELAQALEAMSTPCRKVMLLRMFYGMPQREIAKTLGISESTTEKHIAKGFSICEARFRRKGIARSRKRKKSRL</sequence>
<keyword evidence="3" id="KW-0731">Sigma factor</keyword>
<comment type="caution">
    <text evidence="7">The sequence shown here is derived from an EMBL/GenBank/DDBJ whole genome shotgun (WGS) entry which is preliminary data.</text>
</comment>